<dbReference type="GO" id="GO:0002949">
    <property type="term" value="P:tRNA threonylcarbamoyladenosine modification"/>
    <property type="evidence" value="ECO:0007669"/>
    <property type="project" value="InterPro"/>
</dbReference>
<dbReference type="Proteomes" id="UP000244338">
    <property type="component" value="Unassembled WGS sequence"/>
</dbReference>
<accession>A0A2R6Y0P5</accession>
<evidence type="ECO:0000313" key="2">
    <source>
        <dbReference type="EMBL" id="PTQ56215.1"/>
    </source>
</evidence>
<dbReference type="InterPro" id="IPR022496">
    <property type="entry name" value="T6A_TsaB"/>
</dbReference>
<dbReference type="EMBL" id="PEBX01000039">
    <property type="protein sequence ID" value="PTQ56215.1"/>
    <property type="molecule type" value="Genomic_DNA"/>
</dbReference>
<dbReference type="Gene3D" id="3.30.420.40">
    <property type="match status" value="2"/>
</dbReference>
<dbReference type="InterPro" id="IPR043129">
    <property type="entry name" value="ATPase_NBD"/>
</dbReference>
<dbReference type="AlphaFoldDB" id="A0A2R6Y0P5"/>
<dbReference type="Pfam" id="PF00814">
    <property type="entry name" value="TsaD"/>
    <property type="match status" value="1"/>
</dbReference>
<sequence length="249" mass="27543">MRILALDATHETFSVALIEDHVLMAEMTLRLPKQVSTELVPVIHMLLNKLEWSLESLTLIAAAAGPGSYTGIRLAVTTAKALAYGARLPLVGISSLKLLAQALPPLPYPVYLVPLIDARGERTYGGVYYWRQEGGSWRLKTVVADRVQSVEAWVDTLQALPPLPGLAPESVDFRSTYILIGDPRVPYRDAWQERLGTSAYLIEGVYASSRAAHLTHLALEAWEDGAFADPFFVPFYIQKSAPEKKLEQK</sequence>
<organism evidence="2 3">
    <name type="scientific">Candidatus Carbonibacillus altaicus</name>
    <dbReference type="NCBI Taxonomy" id="2163959"/>
    <lineage>
        <taxon>Bacteria</taxon>
        <taxon>Bacillati</taxon>
        <taxon>Bacillota</taxon>
        <taxon>Bacilli</taxon>
        <taxon>Bacillales</taxon>
        <taxon>Candidatus Carbonibacillus</taxon>
    </lineage>
</organism>
<dbReference type="NCBIfam" id="TIGR03725">
    <property type="entry name" value="T6A_YeaZ"/>
    <property type="match status" value="1"/>
</dbReference>
<gene>
    <name evidence="2" type="ORF">BSOLF_0602</name>
</gene>
<name>A0A2R6Y0P5_9BACL</name>
<feature type="domain" description="Gcp-like" evidence="1">
    <location>
        <begin position="36"/>
        <end position="154"/>
    </location>
</feature>
<reference evidence="3" key="1">
    <citation type="journal article" date="2018" name="Sci. Rep.">
        <title>Lignite coal burning seam in the remote Altai Mountains harbors a hydrogen-driven thermophilic microbial community.</title>
        <authorList>
            <person name="Kadnikov V.V."/>
            <person name="Mardanov A.V."/>
            <person name="Ivasenko D.A."/>
            <person name="Antsiferov D.V."/>
            <person name="Beletsky A.V."/>
            <person name="Karnachuk O.V."/>
            <person name="Ravin N.V."/>
        </authorList>
    </citation>
    <scope>NUCLEOTIDE SEQUENCE [LARGE SCALE GENOMIC DNA]</scope>
</reference>
<comment type="caution">
    <text evidence="2">The sequence shown here is derived from an EMBL/GenBank/DDBJ whole genome shotgun (WGS) entry which is preliminary data.</text>
</comment>
<dbReference type="InterPro" id="IPR000905">
    <property type="entry name" value="Gcp-like_dom"/>
</dbReference>
<dbReference type="SUPFAM" id="SSF53067">
    <property type="entry name" value="Actin-like ATPase domain"/>
    <property type="match status" value="1"/>
</dbReference>
<proteinExistence type="predicted"/>
<protein>
    <submittedName>
        <fullName evidence="2">TsaB protein, required for threonylcarbamoyladenosine (T(6)A) formation in tRNA</fullName>
    </submittedName>
</protein>
<evidence type="ECO:0000259" key="1">
    <source>
        <dbReference type="Pfam" id="PF00814"/>
    </source>
</evidence>
<evidence type="ECO:0000313" key="3">
    <source>
        <dbReference type="Proteomes" id="UP000244338"/>
    </source>
</evidence>